<gene>
    <name evidence="2" type="ORF">BMMGA3_09155</name>
</gene>
<keyword evidence="3" id="KW-1185">Reference proteome</keyword>
<evidence type="ECO:0000259" key="1">
    <source>
        <dbReference type="Pfam" id="PF04293"/>
    </source>
</evidence>
<evidence type="ECO:0000313" key="3">
    <source>
        <dbReference type="Proteomes" id="UP000027602"/>
    </source>
</evidence>
<protein>
    <recommendedName>
        <fullName evidence="1">SpoVR protein-like N-terminal domain-containing protein</fullName>
    </recommendedName>
</protein>
<accession>I3E8Z8</accession>
<dbReference type="KEGG" id="bmet:BMMGA3_09155"/>
<dbReference type="PANTHER" id="PTHR30029:SF2">
    <property type="entry name" value="STAGE V SPORULATION PROTEIN R"/>
    <property type="match status" value="1"/>
</dbReference>
<reference evidence="2 3" key="1">
    <citation type="journal article" date="2015" name="BMC Genomics">
        <title>Transcriptome analysis of thermophilic methylotrophic Bacillus methanolicus MGA3 using RNA-sequencing provides detailed insights into its previously uncharted transcriptional landscape.</title>
        <authorList>
            <person name="Irla M."/>
            <person name="Neshat A."/>
            <person name="Brautaset T."/>
            <person name="Ruckert C."/>
            <person name="Kalinowski J."/>
            <person name="Wendisch V.F."/>
        </authorList>
    </citation>
    <scope>NUCLEOTIDE SEQUENCE [LARGE SCALE GENOMIC DNA]</scope>
    <source>
        <strain evidence="3">MGA3 / ATCC 53907</strain>
    </source>
</reference>
<dbReference type="HOGENOM" id="CLU_010179_1_0_9"/>
<dbReference type="Proteomes" id="UP000027602">
    <property type="component" value="Chromosome"/>
</dbReference>
<dbReference type="InterPro" id="IPR007390">
    <property type="entry name" value="Spore_V_R"/>
</dbReference>
<feature type="domain" description="SpoVR protein-like N-terminal" evidence="1">
    <location>
        <begin position="163"/>
        <end position="322"/>
    </location>
</feature>
<dbReference type="eggNOG" id="COG2719">
    <property type="taxonomic scope" value="Bacteria"/>
</dbReference>
<sequence>MNNSLSELVKSKNQIHQLANDFGLDYYEMIYEIVPSDIMYALSSYGMPYRFSHWSFGKKFDRQQKMRKLGLMKIYELVFNTNPCYAYLLEDNSLLENKLIIAHVLAHSDFFKNNFTFQSTDKHMIHIMKRHAEIIQEYEKEYGEEIVEKTLDAALSIEEHIPILETLIKDSPHMDDWQRNIFKIVKLEIQYFFPQIRTKIINEGWATYWHTRIMRELNIDAKEILDYTKMHAGVVKANPTSLNPYLLGYKMFQRIEELYGIEKLFEVRSECHDVSFIRQYFDEAVAERCNMYLYDSDYHDGTITTMDAEKIKNQLLKDLVNGGFPYIEASFEEDGFHLYHAYEGRPLDVSQCEKVLHLLEPFIQQPVFLHTKNAIFQDIVYTLEKESFEFSFNQKFTASITDDNQFNHTFFN</sequence>
<dbReference type="OrthoDB" id="9784270at2"/>
<dbReference type="PANTHER" id="PTHR30029">
    <property type="entry name" value="STAGE V SPORULATION PROTEIN R"/>
    <property type="match status" value="1"/>
</dbReference>
<feature type="domain" description="SpoVR protein-like N-terminal" evidence="1">
    <location>
        <begin position="4"/>
        <end position="162"/>
    </location>
</feature>
<dbReference type="EMBL" id="CP007739">
    <property type="protein sequence ID" value="AIE60231.1"/>
    <property type="molecule type" value="Genomic_DNA"/>
</dbReference>
<proteinExistence type="predicted"/>
<dbReference type="Pfam" id="PF04293">
    <property type="entry name" value="SpoVR"/>
    <property type="match status" value="2"/>
</dbReference>
<organism evidence="2 3">
    <name type="scientific">Bacillus methanolicus (strain MGA3 / ATCC 53907)</name>
    <dbReference type="NCBI Taxonomy" id="796606"/>
    <lineage>
        <taxon>Bacteria</taxon>
        <taxon>Bacillati</taxon>
        <taxon>Bacillota</taxon>
        <taxon>Bacilli</taxon>
        <taxon>Bacillales</taxon>
        <taxon>Bacillaceae</taxon>
        <taxon>Bacillus</taxon>
    </lineage>
</organism>
<dbReference type="InterPro" id="IPR056174">
    <property type="entry name" value="SpoVR_N"/>
</dbReference>
<dbReference type="RefSeq" id="WP_004434471.1">
    <property type="nucleotide sequence ID" value="NZ_ADWW01000002.1"/>
</dbReference>
<name>I3E8Z8_BACMM</name>
<evidence type="ECO:0000313" key="2">
    <source>
        <dbReference type="EMBL" id="AIE60231.1"/>
    </source>
</evidence>
<dbReference type="STRING" id="796606.BMMGA3_09155"/>
<dbReference type="AlphaFoldDB" id="I3E8Z8"/>